<keyword evidence="3" id="KW-1185">Reference proteome</keyword>
<comment type="caution">
    <text evidence="2">The sequence shown here is derived from an EMBL/GenBank/DDBJ whole genome shotgun (WGS) entry which is preliminary data.</text>
</comment>
<evidence type="ECO:0000313" key="3">
    <source>
        <dbReference type="Proteomes" id="UP000623467"/>
    </source>
</evidence>
<sequence length="101" mass="10236">MTSILNPAFDSEMSKPDGGVPQTAVSDAPIDNQDNLPIAVAEAKADVVEPTDAEGSSDPDASGLDSIKPPQAPGDKARGATTNSTHGSRPNTSVKNPPKNG</sequence>
<organism evidence="2 3">
    <name type="scientific">Mycena sanguinolenta</name>
    <dbReference type="NCBI Taxonomy" id="230812"/>
    <lineage>
        <taxon>Eukaryota</taxon>
        <taxon>Fungi</taxon>
        <taxon>Dikarya</taxon>
        <taxon>Basidiomycota</taxon>
        <taxon>Agaricomycotina</taxon>
        <taxon>Agaricomycetes</taxon>
        <taxon>Agaricomycetidae</taxon>
        <taxon>Agaricales</taxon>
        <taxon>Marasmiineae</taxon>
        <taxon>Mycenaceae</taxon>
        <taxon>Mycena</taxon>
    </lineage>
</organism>
<gene>
    <name evidence="2" type="ORF">MSAN_01309200</name>
</gene>
<protein>
    <submittedName>
        <fullName evidence="2">Uncharacterized protein</fullName>
    </submittedName>
</protein>
<dbReference type="EMBL" id="JACAZH010000010">
    <property type="protein sequence ID" value="KAF7357146.1"/>
    <property type="molecule type" value="Genomic_DNA"/>
</dbReference>
<accession>A0A8H7D300</accession>
<evidence type="ECO:0000256" key="1">
    <source>
        <dbReference type="SAM" id="MobiDB-lite"/>
    </source>
</evidence>
<feature type="region of interest" description="Disordered" evidence="1">
    <location>
        <begin position="1"/>
        <end position="101"/>
    </location>
</feature>
<feature type="compositionally biased region" description="Polar residues" evidence="1">
    <location>
        <begin position="80"/>
        <end position="95"/>
    </location>
</feature>
<dbReference type="Proteomes" id="UP000623467">
    <property type="component" value="Unassembled WGS sequence"/>
</dbReference>
<proteinExistence type="predicted"/>
<evidence type="ECO:0000313" key="2">
    <source>
        <dbReference type="EMBL" id="KAF7357146.1"/>
    </source>
</evidence>
<dbReference type="AlphaFoldDB" id="A0A8H7D300"/>
<name>A0A8H7D300_9AGAR</name>
<reference evidence="2" key="1">
    <citation type="submission" date="2020-05" db="EMBL/GenBank/DDBJ databases">
        <title>Mycena genomes resolve the evolution of fungal bioluminescence.</title>
        <authorList>
            <person name="Tsai I.J."/>
        </authorList>
    </citation>
    <scope>NUCLEOTIDE SEQUENCE</scope>
    <source>
        <strain evidence="2">160909Yilan</strain>
    </source>
</reference>